<evidence type="ECO:0008006" key="4">
    <source>
        <dbReference type="Google" id="ProtNLM"/>
    </source>
</evidence>
<feature type="transmembrane region" description="Helical" evidence="1">
    <location>
        <begin position="85"/>
        <end position="105"/>
    </location>
</feature>
<evidence type="ECO:0000313" key="3">
    <source>
        <dbReference type="Proteomes" id="UP000826188"/>
    </source>
</evidence>
<gene>
    <name evidence="2" type="ORF">KYK14_17330</name>
</gene>
<keyword evidence="1" id="KW-1133">Transmembrane helix</keyword>
<sequence>MIDFSQPDAPLTPEQQRKKQKRQTWLALGFVWGIIAVLDGRKWVHSILYKAAILDISWPVLVLGWIIGLPILYWLVIVVHEGGHVVGALFARFQILSFVASWLHVKRKAKGWQIQLRKPAAKLSGMVQAFPTHDRNLRSRYALFIAGGPLANILTGALALYSHSKLSAAPDIIFSVSGYALYKTLLIFGWLSVATGGLNLLPLNLTSGHIIDGRKLWHLLKGGPVMRQHLGLLYFQNLTYAGVRPRDWEIEQVKAFLANQSNSVLDFYAHFYAYCYYHDCKDLESTQSHLNEAIALRKMSPIALQQQVLAEAAYIAALHTHDVEQARYWLDCAQEAKPFTCEEGLFSRAAVAFVERQFSEAEEWLQAARQQLQETIQTGSSVQAFECMNDLQAKIQHAQAQLQLV</sequence>
<dbReference type="RefSeq" id="WP_219160569.1">
    <property type="nucleotide sequence ID" value="NZ_JAHWGL010000090.1"/>
</dbReference>
<feature type="transmembrane region" description="Helical" evidence="1">
    <location>
        <begin position="181"/>
        <end position="201"/>
    </location>
</feature>
<reference evidence="2 3" key="1">
    <citation type="submission" date="2021-07" db="EMBL/GenBank/DDBJ databases">
        <title>Hymenobacter profundi sp. nov., isolated from deep-sea water.</title>
        <authorList>
            <person name="Kim M.K."/>
        </authorList>
    </citation>
    <scope>NUCLEOTIDE SEQUENCE [LARGE SCALE GENOMIC DNA]</scope>
    <source>
        <strain evidence="2 3">M2</strain>
    </source>
</reference>
<feature type="transmembrane region" description="Helical" evidence="1">
    <location>
        <begin position="25"/>
        <end position="44"/>
    </location>
</feature>
<proteinExistence type="predicted"/>
<accession>A0ABS6X3B6</accession>
<feature type="transmembrane region" description="Helical" evidence="1">
    <location>
        <begin position="141"/>
        <end position="161"/>
    </location>
</feature>
<dbReference type="Proteomes" id="UP000826188">
    <property type="component" value="Unassembled WGS sequence"/>
</dbReference>
<protein>
    <recommendedName>
        <fullName evidence="4">Peptidase M50 domain-containing protein</fullName>
    </recommendedName>
</protein>
<keyword evidence="1" id="KW-0472">Membrane</keyword>
<comment type="caution">
    <text evidence="2">The sequence shown here is derived from an EMBL/GenBank/DDBJ whole genome shotgun (WGS) entry which is preliminary data.</text>
</comment>
<evidence type="ECO:0000256" key="1">
    <source>
        <dbReference type="SAM" id="Phobius"/>
    </source>
</evidence>
<name>A0ABS6X3B6_9BACT</name>
<feature type="transmembrane region" description="Helical" evidence="1">
    <location>
        <begin position="56"/>
        <end position="79"/>
    </location>
</feature>
<dbReference type="EMBL" id="JAHWGL010000090">
    <property type="protein sequence ID" value="MBW3130329.1"/>
    <property type="molecule type" value="Genomic_DNA"/>
</dbReference>
<evidence type="ECO:0000313" key="2">
    <source>
        <dbReference type="EMBL" id="MBW3130329.1"/>
    </source>
</evidence>
<keyword evidence="1" id="KW-0812">Transmembrane</keyword>
<organism evidence="2 3">
    <name type="scientific">Hymenobacter profundi</name>
    <dbReference type="NCBI Taxonomy" id="1982110"/>
    <lineage>
        <taxon>Bacteria</taxon>
        <taxon>Pseudomonadati</taxon>
        <taxon>Bacteroidota</taxon>
        <taxon>Cytophagia</taxon>
        <taxon>Cytophagales</taxon>
        <taxon>Hymenobacteraceae</taxon>
        <taxon>Hymenobacter</taxon>
    </lineage>
</organism>
<keyword evidence="3" id="KW-1185">Reference proteome</keyword>